<evidence type="ECO:0000256" key="2">
    <source>
        <dbReference type="ARBA" id="ARBA00004953"/>
    </source>
</evidence>
<dbReference type="PANTHER" id="PTHR34308">
    <property type="entry name" value="COBALAMIN BIOSYNTHESIS PROTEIN CBIB"/>
    <property type="match status" value="1"/>
</dbReference>
<keyword evidence="7 9" id="KW-1133">Transmembrane helix</keyword>
<keyword evidence="11" id="KW-1185">Reference proteome</keyword>
<dbReference type="GO" id="GO:0015420">
    <property type="term" value="F:ABC-type vitamin B12 transporter activity"/>
    <property type="evidence" value="ECO:0007669"/>
    <property type="project" value="UniProtKB-UniRule"/>
</dbReference>
<feature type="transmembrane region" description="Helical" evidence="9">
    <location>
        <begin position="48"/>
        <end position="66"/>
    </location>
</feature>
<dbReference type="Pfam" id="PF03186">
    <property type="entry name" value="CobD_Cbib"/>
    <property type="match status" value="1"/>
</dbReference>
<evidence type="ECO:0000256" key="1">
    <source>
        <dbReference type="ARBA" id="ARBA00004651"/>
    </source>
</evidence>
<protein>
    <recommendedName>
        <fullName evidence="9">Cobalamin biosynthesis protein CobD</fullName>
    </recommendedName>
</protein>
<dbReference type="PANTHER" id="PTHR34308:SF1">
    <property type="entry name" value="COBALAMIN BIOSYNTHESIS PROTEIN CBIB"/>
    <property type="match status" value="1"/>
</dbReference>
<gene>
    <name evidence="9" type="primary">cobD</name>
    <name evidence="10" type="ORF">EH165_13395</name>
</gene>
<dbReference type="Proteomes" id="UP000268084">
    <property type="component" value="Chromosome"/>
</dbReference>
<keyword evidence="8 9" id="KW-0472">Membrane</keyword>
<dbReference type="NCBIfam" id="NF002276">
    <property type="entry name" value="PRK01209.1-4"/>
    <property type="match status" value="1"/>
</dbReference>
<evidence type="ECO:0000256" key="3">
    <source>
        <dbReference type="ARBA" id="ARBA00006263"/>
    </source>
</evidence>
<dbReference type="GO" id="GO:0009236">
    <property type="term" value="P:cobalamin biosynthetic process"/>
    <property type="evidence" value="ECO:0007669"/>
    <property type="project" value="UniProtKB-UniRule"/>
</dbReference>
<dbReference type="AlphaFoldDB" id="A0A3G8ZX25"/>
<evidence type="ECO:0000256" key="5">
    <source>
        <dbReference type="ARBA" id="ARBA00022573"/>
    </source>
</evidence>
<dbReference type="KEGG" id="nak:EH165_13395"/>
<comment type="pathway">
    <text evidence="2 9">Cofactor biosynthesis; adenosylcobalamin biosynthesis.</text>
</comment>
<dbReference type="UniPathway" id="UPA00148"/>
<dbReference type="EMBL" id="CP034170">
    <property type="protein sequence ID" value="AZI58994.1"/>
    <property type="molecule type" value="Genomic_DNA"/>
</dbReference>
<comment type="similarity">
    <text evidence="3 9">Belongs to the CobD/CbiB family.</text>
</comment>
<comment type="caution">
    <text evidence="9">Lacks conserved residue(s) required for the propagation of feature annotation.</text>
</comment>
<evidence type="ECO:0000256" key="4">
    <source>
        <dbReference type="ARBA" id="ARBA00022475"/>
    </source>
</evidence>
<evidence type="ECO:0000313" key="10">
    <source>
        <dbReference type="EMBL" id="AZI58994.1"/>
    </source>
</evidence>
<dbReference type="GO" id="GO:0048472">
    <property type="term" value="F:threonine-phosphate decarboxylase activity"/>
    <property type="evidence" value="ECO:0007669"/>
    <property type="project" value="InterPro"/>
</dbReference>
<keyword evidence="4 9" id="KW-1003">Cell membrane</keyword>
<sequence length="320" mass="32387">MTSAAGLLIGVGADRLFGDPRRLHPVAGFGQLAGALEKATYADSKRAGIFHVAALVGGVVVGAAMLERAAKPAWARTCLVALGTWSVLGGRSLEREARTISSQLQAGDLPAARIQVTHLVGRDTKELDAAEITRATCESVAENTADAVVAPLLWGAVAGLPGLLGYRVINTLDAMIGHRSARYSNFGWAAARLDDVANLLPARLGVLVIAGCAPMVGGSAKEAVRAALRDGPGHPSPNAGLVEAAFAGALGRTFGGVNVYDGHTENRGRLGTGPEPDVADISRTATLAAAVGVASAGLAAALSAVLATVLSASVAARKAR</sequence>
<evidence type="ECO:0000256" key="8">
    <source>
        <dbReference type="ARBA" id="ARBA00023136"/>
    </source>
</evidence>
<evidence type="ECO:0000313" key="11">
    <source>
        <dbReference type="Proteomes" id="UP000268084"/>
    </source>
</evidence>
<keyword evidence="6 9" id="KW-0812">Transmembrane</keyword>
<comment type="function">
    <text evidence="9">Converts cobyric acid to cobinamide by the addition of aminopropanol on the F carboxylic group.</text>
</comment>
<organism evidence="10 11">
    <name type="scientific">Nakamurella antarctica</name>
    <dbReference type="NCBI Taxonomy" id="1902245"/>
    <lineage>
        <taxon>Bacteria</taxon>
        <taxon>Bacillati</taxon>
        <taxon>Actinomycetota</taxon>
        <taxon>Actinomycetes</taxon>
        <taxon>Nakamurellales</taxon>
        <taxon>Nakamurellaceae</taxon>
        <taxon>Nakamurella</taxon>
    </lineage>
</organism>
<dbReference type="RefSeq" id="WP_124799898.1">
    <property type="nucleotide sequence ID" value="NZ_CP034170.1"/>
</dbReference>
<keyword evidence="5 9" id="KW-0169">Cobalamin biosynthesis</keyword>
<evidence type="ECO:0000256" key="9">
    <source>
        <dbReference type="HAMAP-Rule" id="MF_00024"/>
    </source>
</evidence>
<feature type="transmembrane region" description="Helical" evidence="9">
    <location>
        <begin position="287"/>
        <end position="316"/>
    </location>
</feature>
<dbReference type="GO" id="GO:0005886">
    <property type="term" value="C:plasma membrane"/>
    <property type="evidence" value="ECO:0007669"/>
    <property type="project" value="UniProtKB-SubCell"/>
</dbReference>
<reference evidence="10 11" key="2">
    <citation type="submission" date="2018-12" db="EMBL/GenBank/DDBJ databases">
        <title>Nakamurella antarcticus sp. nov., isolated from Antarctica South Shetland Islands soil.</title>
        <authorList>
            <person name="Peng F."/>
        </authorList>
    </citation>
    <scope>NUCLEOTIDE SEQUENCE [LARGE SCALE GENOMIC DNA]</scope>
    <source>
        <strain evidence="10 11">S14-144</strain>
    </source>
</reference>
<dbReference type="NCBIfam" id="TIGR00380">
    <property type="entry name" value="cobal_cbiB"/>
    <property type="match status" value="1"/>
</dbReference>
<reference evidence="10 11" key="1">
    <citation type="submission" date="2018-11" db="EMBL/GenBank/DDBJ databases">
        <authorList>
            <person name="Da X."/>
        </authorList>
    </citation>
    <scope>NUCLEOTIDE SEQUENCE [LARGE SCALE GENOMIC DNA]</scope>
    <source>
        <strain evidence="10 11">S14-144</strain>
    </source>
</reference>
<accession>A0A3G8ZX25</accession>
<dbReference type="OrthoDB" id="9811967at2"/>
<name>A0A3G8ZX25_9ACTN</name>
<evidence type="ECO:0000256" key="7">
    <source>
        <dbReference type="ARBA" id="ARBA00022989"/>
    </source>
</evidence>
<dbReference type="HAMAP" id="MF_00024">
    <property type="entry name" value="CobD_CbiB"/>
    <property type="match status" value="1"/>
</dbReference>
<dbReference type="InterPro" id="IPR004485">
    <property type="entry name" value="Cobalamin_biosynth_CobD/CbiB"/>
</dbReference>
<evidence type="ECO:0000256" key="6">
    <source>
        <dbReference type="ARBA" id="ARBA00022692"/>
    </source>
</evidence>
<comment type="subcellular location">
    <subcellularLocation>
        <location evidence="1 9">Cell membrane</location>
        <topology evidence="1 9">Multi-pass membrane protein</topology>
    </subcellularLocation>
</comment>
<proteinExistence type="inferred from homology"/>